<keyword evidence="1" id="KW-1133">Transmembrane helix</keyword>
<evidence type="ECO:0000313" key="3">
    <source>
        <dbReference type="EMBL" id="MQL69935.1"/>
    </source>
</evidence>
<sequence>MLCVPTLADGPFGGFRKGCRACLCLLGLSWLQASCAGFCGGCPASFSFARCSALEGLSSSLSWVWVAEVVEALFRCGPASPSHCLALRWFWSRVGRSQRLVSERGGLCVPLLAACGGGLVVLVVTEFLTLFPMVSTLRVLSGCLVQAPNCCFGNPFLGAVRGGGRACGETVLLTWLLGVSRGDTWLFLPDLVEVRDVGACVSSSASALLEFLLLLLVRDWLSLLSLVHEAHPLLSLGLGHLSTGDSKTEVWIFSSVRSVDSRRPSVDRYALLCKRQKSGYLDCAFVAVDR</sequence>
<protein>
    <recommendedName>
        <fullName evidence="5">Secreted protein</fullName>
    </recommendedName>
</protein>
<name>A0A843TFX3_COLES</name>
<evidence type="ECO:0000313" key="4">
    <source>
        <dbReference type="Proteomes" id="UP000652761"/>
    </source>
</evidence>
<feature type="chain" id="PRO_5032921484" description="Secreted protein" evidence="2">
    <location>
        <begin position="38"/>
        <end position="290"/>
    </location>
</feature>
<organism evidence="3 4">
    <name type="scientific">Colocasia esculenta</name>
    <name type="common">Wild taro</name>
    <name type="synonym">Arum esculentum</name>
    <dbReference type="NCBI Taxonomy" id="4460"/>
    <lineage>
        <taxon>Eukaryota</taxon>
        <taxon>Viridiplantae</taxon>
        <taxon>Streptophyta</taxon>
        <taxon>Embryophyta</taxon>
        <taxon>Tracheophyta</taxon>
        <taxon>Spermatophyta</taxon>
        <taxon>Magnoliopsida</taxon>
        <taxon>Liliopsida</taxon>
        <taxon>Araceae</taxon>
        <taxon>Aroideae</taxon>
        <taxon>Colocasieae</taxon>
        <taxon>Colocasia</taxon>
    </lineage>
</organism>
<dbReference type="Proteomes" id="UP000652761">
    <property type="component" value="Unassembled WGS sequence"/>
</dbReference>
<dbReference type="AlphaFoldDB" id="A0A843TFX3"/>
<feature type="signal peptide" evidence="2">
    <location>
        <begin position="1"/>
        <end position="37"/>
    </location>
</feature>
<reference evidence="3" key="1">
    <citation type="submission" date="2017-07" db="EMBL/GenBank/DDBJ databases">
        <title>Taro Niue Genome Assembly and Annotation.</title>
        <authorList>
            <person name="Atibalentja N."/>
            <person name="Keating K."/>
            <person name="Fields C.J."/>
        </authorList>
    </citation>
    <scope>NUCLEOTIDE SEQUENCE</scope>
    <source>
        <strain evidence="3">Niue_2</strain>
        <tissue evidence="3">Leaf</tissue>
    </source>
</reference>
<evidence type="ECO:0008006" key="5">
    <source>
        <dbReference type="Google" id="ProtNLM"/>
    </source>
</evidence>
<evidence type="ECO:0000256" key="1">
    <source>
        <dbReference type="SAM" id="Phobius"/>
    </source>
</evidence>
<comment type="caution">
    <text evidence="3">The sequence shown here is derived from an EMBL/GenBank/DDBJ whole genome shotgun (WGS) entry which is preliminary data.</text>
</comment>
<evidence type="ECO:0000256" key="2">
    <source>
        <dbReference type="SAM" id="SignalP"/>
    </source>
</evidence>
<keyword evidence="2" id="KW-0732">Signal</keyword>
<feature type="transmembrane region" description="Helical" evidence="1">
    <location>
        <begin position="106"/>
        <end position="131"/>
    </location>
</feature>
<keyword evidence="1" id="KW-0812">Transmembrane</keyword>
<dbReference type="EMBL" id="NMUH01000051">
    <property type="protein sequence ID" value="MQL69935.1"/>
    <property type="molecule type" value="Genomic_DNA"/>
</dbReference>
<gene>
    <name evidence="3" type="ORF">Taro_002247</name>
</gene>
<proteinExistence type="predicted"/>
<keyword evidence="1" id="KW-0472">Membrane</keyword>
<keyword evidence="4" id="KW-1185">Reference proteome</keyword>
<accession>A0A843TFX3</accession>